<protein>
    <submittedName>
        <fullName evidence="2">Phospholipase D family protein</fullName>
    </submittedName>
</protein>
<evidence type="ECO:0000256" key="1">
    <source>
        <dbReference type="SAM" id="Coils"/>
    </source>
</evidence>
<dbReference type="SUPFAM" id="SSF56024">
    <property type="entry name" value="Phospholipase D/nuclease"/>
    <property type="match status" value="1"/>
</dbReference>
<dbReference type="RefSeq" id="WP_024739605.1">
    <property type="nucleotide sequence ID" value="NZ_JAINVB010000001.1"/>
</dbReference>
<comment type="caution">
    <text evidence="2">The sequence shown here is derived from an EMBL/GenBank/DDBJ whole genome shotgun (WGS) entry which is preliminary data.</text>
</comment>
<dbReference type="AlphaFoldDB" id="A0AAW5F836"/>
<dbReference type="CDD" id="cd09117">
    <property type="entry name" value="PLDc_Bfil_DEXD_like"/>
    <property type="match status" value="1"/>
</dbReference>
<feature type="coiled-coil region" evidence="1">
    <location>
        <begin position="159"/>
        <end position="186"/>
    </location>
</feature>
<proteinExistence type="predicted"/>
<evidence type="ECO:0000313" key="3">
    <source>
        <dbReference type="Proteomes" id="UP001203136"/>
    </source>
</evidence>
<keyword evidence="1" id="KW-0175">Coiled coil</keyword>
<evidence type="ECO:0000313" key="2">
    <source>
        <dbReference type="EMBL" id="MCK0088038.1"/>
    </source>
</evidence>
<organism evidence="2 3">
    <name type="scientific">Clostridium symbiosum</name>
    <name type="common">Bacteroides symbiosus</name>
    <dbReference type="NCBI Taxonomy" id="1512"/>
    <lineage>
        <taxon>Bacteria</taxon>
        <taxon>Bacillati</taxon>
        <taxon>Bacillota</taxon>
        <taxon>Clostridia</taxon>
        <taxon>Lachnospirales</taxon>
        <taxon>Lachnospiraceae</taxon>
        <taxon>Otoolea</taxon>
    </lineage>
</organism>
<gene>
    <name evidence="2" type="ORF">K5I21_19615</name>
</gene>
<sequence>MYYWSETVSATSLEKEFLSFGGIREIYIGTAFFSAEGLRILRDLVEKNNLKRSKIHIYLSDEFSQDKPDELLRQLTKIADVRVFFDYRFHAKVYWLKGETSKIIYGSSNFTAGGLTKNIEFDHIEEMDKTDVRLERFDRFFRYCEHKSVEVTQEVITYYEEARETIEELRRSQRELKKKLKGFIRQDDEFDEDTYLLDGYFFTYRDYEVFFIRNQRRSDIEIDKRRKDIQSKMFLLHKKIYPEARKLGVECHWNPDHITSMTRPCEFNKFKVAWMGVRYGKKKKEIDLLNQCLEQRDRDEIKGFQKHGCLQFCIVPGGFEVNLFLAVRHDAVDRMHIKDRMPQLRQSITEEIRKLQGHHMTWEICNEGLSEYDSFDIDNEEPEDFCDFLKKDHDGCESYLRLFFEADDETLKTSDTIADAVVYYFELLAPLYNAMVWRPPVK</sequence>
<dbReference type="EMBL" id="JAINVB010000001">
    <property type="protein sequence ID" value="MCK0088038.1"/>
    <property type="molecule type" value="Genomic_DNA"/>
</dbReference>
<accession>A0AAW5F836</accession>
<reference evidence="2" key="1">
    <citation type="journal article" date="2022" name="Cell Host Microbe">
        <title>Colonization of the live biotherapeutic product VE303 and modulation of the microbiota and metabolites in healthy volunteers.</title>
        <authorList>
            <person name="Dsouza M."/>
            <person name="Menon R."/>
            <person name="Crossette E."/>
            <person name="Bhattarai S.K."/>
            <person name="Schneider J."/>
            <person name="Kim Y.G."/>
            <person name="Reddy S."/>
            <person name="Caballero S."/>
            <person name="Felix C."/>
            <person name="Cornacchione L."/>
            <person name="Hendrickson J."/>
            <person name="Watson A.R."/>
            <person name="Minot S.S."/>
            <person name="Greenfield N."/>
            <person name="Schopf L."/>
            <person name="Szabady R."/>
            <person name="Patarroyo J."/>
            <person name="Smith W."/>
            <person name="Harrison P."/>
            <person name="Kuijper E.J."/>
            <person name="Kelly C.P."/>
            <person name="Olle B."/>
            <person name="Bobilev D."/>
            <person name="Silber J.L."/>
            <person name="Bucci V."/>
            <person name="Roberts B."/>
            <person name="Faith J."/>
            <person name="Norman J.M."/>
        </authorList>
    </citation>
    <scope>NUCLEOTIDE SEQUENCE</scope>
    <source>
        <strain evidence="2">VE303-04</strain>
    </source>
</reference>
<dbReference type="Gene3D" id="3.30.870.10">
    <property type="entry name" value="Endonuclease Chain A"/>
    <property type="match status" value="1"/>
</dbReference>
<name>A0AAW5F836_CLOSY</name>
<dbReference type="Proteomes" id="UP001203136">
    <property type="component" value="Unassembled WGS sequence"/>
</dbReference>